<dbReference type="GeneID" id="71516609"/>
<dbReference type="Proteomes" id="UP000621631">
    <property type="component" value="Unassembled WGS sequence"/>
</dbReference>
<dbReference type="Pfam" id="PF26149">
    <property type="entry name" value="YuzK"/>
    <property type="match status" value="1"/>
</dbReference>
<sequence length="56" mass="6906">MNYTPEMEKAMQQSHKIGYAEYERKLENRLAVEKRREREYEQCKQLKADLESQIQR</sequence>
<accession>A0ABR7VN84</accession>
<name>A0ABR7VN84_VIRHA</name>
<dbReference type="EMBL" id="JACWEZ010000006">
    <property type="protein sequence ID" value="MBD1223374.1"/>
    <property type="molecule type" value="Genomic_DNA"/>
</dbReference>
<comment type="caution">
    <text evidence="1">The sequence shown here is derived from an EMBL/GenBank/DDBJ whole genome shotgun (WGS) entry which is preliminary data.</text>
</comment>
<protein>
    <recommendedName>
        <fullName evidence="3">YuzK</fullName>
    </recommendedName>
</protein>
<dbReference type="RefSeq" id="WP_019378659.1">
    <property type="nucleotide sequence ID" value="NZ_CP017962.1"/>
</dbReference>
<organism evidence="1 2">
    <name type="scientific">Virgibacillus halodenitrificans</name>
    <name type="common">Bacillus halodenitrificans</name>
    <dbReference type="NCBI Taxonomy" id="1482"/>
    <lineage>
        <taxon>Bacteria</taxon>
        <taxon>Bacillati</taxon>
        <taxon>Bacillota</taxon>
        <taxon>Bacilli</taxon>
        <taxon>Bacillales</taxon>
        <taxon>Bacillaceae</taxon>
        <taxon>Virgibacillus</taxon>
    </lineage>
</organism>
<gene>
    <name evidence="1" type="ORF">IC602_12280</name>
</gene>
<keyword evidence="2" id="KW-1185">Reference proteome</keyword>
<dbReference type="InterPro" id="IPR058676">
    <property type="entry name" value="YuzK"/>
</dbReference>
<evidence type="ECO:0000313" key="2">
    <source>
        <dbReference type="Proteomes" id="UP000621631"/>
    </source>
</evidence>
<evidence type="ECO:0008006" key="3">
    <source>
        <dbReference type="Google" id="ProtNLM"/>
    </source>
</evidence>
<evidence type="ECO:0000313" key="1">
    <source>
        <dbReference type="EMBL" id="MBD1223374.1"/>
    </source>
</evidence>
<proteinExistence type="predicted"/>
<reference evidence="1 2" key="1">
    <citation type="submission" date="2020-09" db="EMBL/GenBank/DDBJ databases">
        <title>Draft Genome Sequences of Oil-Oxidizing Bacteria Halomonas titanicae, Marinobacter lutaoensis, and Virgibacillus halodenitrificans Isolated from Highly Saline Environments.</title>
        <authorList>
            <person name="Grouzdev D.S."/>
            <person name="Sokolova D.S."/>
            <person name="Semenova E.M."/>
            <person name="Borzenkov I.A."/>
            <person name="Bidzhieva S.K."/>
            <person name="Poltaraus A.B."/>
            <person name="Nazina T.N."/>
        </authorList>
    </citation>
    <scope>NUCLEOTIDE SEQUENCE [LARGE SCALE GENOMIC DNA]</scope>
    <source>
        <strain evidence="1 2">VKM B-3472D</strain>
    </source>
</reference>